<gene>
    <name evidence="2" type="ORF">VNI00_006830</name>
</gene>
<dbReference type="AlphaFoldDB" id="A0AAW0D852"/>
<feature type="region of interest" description="Disordered" evidence="1">
    <location>
        <begin position="197"/>
        <end position="223"/>
    </location>
</feature>
<feature type="region of interest" description="Disordered" evidence="1">
    <location>
        <begin position="1"/>
        <end position="22"/>
    </location>
</feature>
<feature type="region of interest" description="Disordered" evidence="1">
    <location>
        <begin position="74"/>
        <end position="94"/>
    </location>
</feature>
<dbReference type="InterPro" id="IPR013083">
    <property type="entry name" value="Znf_RING/FYVE/PHD"/>
</dbReference>
<dbReference type="SUPFAM" id="SSF57850">
    <property type="entry name" value="RING/U-box"/>
    <property type="match status" value="1"/>
</dbReference>
<proteinExistence type="predicted"/>
<dbReference type="Gene3D" id="3.30.40.10">
    <property type="entry name" value="Zinc/RING finger domain, C3HC4 (zinc finger)"/>
    <property type="match status" value="1"/>
</dbReference>
<comment type="caution">
    <text evidence="2">The sequence shown here is derived from an EMBL/GenBank/DDBJ whole genome shotgun (WGS) entry which is preliminary data.</text>
</comment>
<reference evidence="2 3" key="1">
    <citation type="submission" date="2024-01" db="EMBL/GenBank/DDBJ databases">
        <title>A draft genome for a cacao thread blight-causing isolate of Paramarasmius palmivorus.</title>
        <authorList>
            <person name="Baruah I.K."/>
            <person name="Bukari Y."/>
            <person name="Amoako-Attah I."/>
            <person name="Meinhardt L.W."/>
            <person name="Bailey B.A."/>
            <person name="Cohen S.P."/>
        </authorList>
    </citation>
    <scope>NUCLEOTIDE SEQUENCE [LARGE SCALE GENOMIC DNA]</scope>
    <source>
        <strain evidence="2 3">GH-12</strain>
    </source>
</reference>
<dbReference type="EMBL" id="JAYKXP010000021">
    <property type="protein sequence ID" value="KAK7047164.1"/>
    <property type="molecule type" value="Genomic_DNA"/>
</dbReference>
<evidence type="ECO:0000313" key="3">
    <source>
        <dbReference type="Proteomes" id="UP001383192"/>
    </source>
</evidence>
<dbReference type="Proteomes" id="UP001383192">
    <property type="component" value="Unassembled WGS sequence"/>
</dbReference>
<feature type="compositionally biased region" description="Polar residues" evidence="1">
    <location>
        <begin position="205"/>
        <end position="214"/>
    </location>
</feature>
<organism evidence="2 3">
    <name type="scientific">Paramarasmius palmivorus</name>
    <dbReference type="NCBI Taxonomy" id="297713"/>
    <lineage>
        <taxon>Eukaryota</taxon>
        <taxon>Fungi</taxon>
        <taxon>Dikarya</taxon>
        <taxon>Basidiomycota</taxon>
        <taxon>Agaricomycotina</taxon>
        <taxon>Agaricomycetes</taxon>
        <taxon>Agaricomycetidae</taxon>
        <taxon>Agaricales</taxon>
        <taxon>Marasmiineae</taxon>
        <taxon>Marasmiaceae</taxon>
        <taxon>Paramarasmius</taxon>
    </lineage>
</organism>
<evidence type="ECO:0008006" key="4">
    <source>
        <dbReference type="Google" id="ProtNLM"/>
    </source>
</evidence>
<sequence length="251" mass="27940">MSHRMDSKQKYTAGRGHQHADWEREDAINIRLNLGADSPDSVLRDDFNYNQKYAGDDWTRSGLAVYTNVPERPRTWRSNSFGEKQKKRPSVSVPVSPVEDRDCGICFMNSVSPSQTLCCGKFFCYEHIASWLTGPAADGRCPECMTPCSLEHNVHFYDLGEPQYSVPPPTPVINQNHRHTSTSTSTATVRLAPSTPAAMPAPQIRQPTNPSVNSIPKAAEKKSDRDYQKMLGVVGFAMAVGYRATSQGFRL</sequence>
<name>A0AAW0D852_9AGAR</name>
<evidence type="ECO:0000256" key="1">
    <source>
        <dbReference type="SAM" id="MobiDB-lite"/>
    </source>
</evidence>
<protein>
    <recommendedName>
        <fullName evidence="4">RING-type domain-containing protein</fullName>
    </recommendedName>
</protein>
<keyword evidence="3" id="KW-1185">Reference proteome</keyword>
<evidence type="ECO:0000313" key="2">
    <source>
        <dbReference type="EMBL" id="KAK7047164.1"/>
    </source>
</evidence>
<accession>A0AAW0D852</accession>